<proteinExistence type="predicted"/>
<dbReference type="Proteomes" id="UP000654947">
    <property type="component" value="Unassembled WGS sequence"/>
</dbReference>
<feature type="transmembrane region" description="Helical" evidence="1">
    <location>
        <begin position="478"/>
        <end position="499"/>
    </location>
</feature>
<evidence type="ECO:0000256" key="1">
    <source>
        <dbReference type="SAM" id="Phobius"/>
    </source>
</evidence>
<dbReference type="RefSeq" id="WP_017577634.1">
    <property type="nucleotide sequence ID" value="NZ_BMXL01000021.1"/>
</dbReference>
<feature type="transmembrane region" description="Helical" evidence="1">
    <location>
        <begin position="156"/>
        <end position="178"/>
    </location>
</feature>
<keyword evidence="1" id="KW-0812">Transmembrane</keyword>
<organism evidence="2 3">
    <name type="scientific">Nocardiopsis kunsanensis</name>
    <dbReference type="NCBI Taxonomy" id="141693"/>
    <lineage>
        <taxon>Bacteria</taxon>
        <taxon>Bacillati</taxon>
        <taxon>Actinomycetota</taxon>
        <taxon>Actinomycetes</taxon>
        <taxon>Streptosporangiales</taxon>
        <taxon>Nocardiopsidaceae</taxon>
        <taxon>Nocardiopsis</taxon>
    </lineage>
</organism>
<feature type="transmembrane region" description="Helical" evidence="1">
    <location>
        <begin position="435"/>
        <end position="458"/>
    </location>
</feature>
<evidence type="ECO:0000313" key="2">
    <source>
        <dbReference type="EMBL" id="GHD31603.1"/>
    </source>
</evidence>
<accession>A0A919CJW4</accession>
<feature type="transmembrane region" description="Helical" evidence="1">
    <location>
        <begin position="209"/>
        <end position="229"/>
    </location>
</feature>
<dbReference type="AlphaFoldDB" id="A0A919CJW4"/>
<comment type="caution">
    <text evidence="2">The sequence shown here is derived from an EMBL/GenBank/DDBJ whole genome shotgun (WGS) entry which is preliminary data.</text>
</comment>
<dbReference type="InterPro" id="IPR056926">
    <property type="entry name" value="FLQE3_permease"/>
</dbReference>
<dbReference type="Pfam" id="PF24686">
    <property type="entry name" value="FLQE3_permease"/>
    <property type="match status" value="1"/>
</dbReference>
<gene>
    <name evidence="2" type="ORF">GCM10007147_34510</name>
</gene>
<feature type="transmembrane region" description="Helical" evidence="1">
    <location>
        <begin position="123"/>
        <end position="144"/>
    </location>
</feature>
<keyword evidence="1" id="KW-1133">Transmembrane helix</keyword>
<feature type="transmembrane region" description="Helical" evidence="1">
    <location>
        <begin position="399"/>
        <end position="423"/>
    </location>
</feature>
<feature type="transmembrane region" description="Helical" evidence="1">
    <location>
        <begin position="367"/>
        <end position="387"/>
    </location>
</feature>
<feature type="transmembrane region" description="Helical" evidence="1">
    <location>
        <begin position="90"/>
        <end position="111"/>
    </location>
</feature>
<keyword evidence="1" id="KW-0472">Membrane</keyword>
<feature type="transmembrane region" description="Helical" evidence="1">
    <location>
        <begin position="283"/>
        <end position="302"/>
    </location>
</feature>
<feature type="transmembrane region" description="Helical" evidence="1">
    <location>
        <begin position="322"/>
        <end position="346"/>
    </location>
</feature>
<name>A0A919CJW4_9ACTN</name>
<sequence>MSRLLAATVLEARVELRYGIVPAAAALGVVWTLLLFAVPVGTAGIVAPYLLFLDTAAFGALFAAALLLFERTEGARDALNVTPLRYTEAISAKLTMLTALSLLIALPMTVVAARDRIGDLLQVLVPVMAGVALTSLLLLALCLITGARTRDLSGFLLVAPLGVGPLIIMPLVHISGLFEHPLLYLVPSTVGADLIRLGTAPASVEADPLVLGLGTIYALVWVVASVFVARRAFENGPVPVAPPRADSGSREASAVGPVTGRGNLPAVVRFARIDLFGAGRDPLLLLMLCAPVLLALVIRFFFPVATDFLRSSYGFDLEPHSPVILAALVLLHVPMMFGVVGGLRAVEDMDESVLLVLRVTPLSLPVYLAYRMAVIGVLTLLGLAIALPLSGLLVGGWSAGMAVAVLLAALQAPILLTGMTALASNKVEAMVVVKGIGALLVLSPVAAWLLPAPWNLLLLPLPPTWPVLALPGYTSGPLGVWVLLLGGFLMTAVVTAAFLRRTVDRLGDG</sequence>
<feature type="transmembrane region" description="Helical" evidence="1">
    <location>
        <begin position="46"/>
        <end position="69"/>
    </location>
</feature>
<feature type="transmembrane region" description="Helical" evidence="1">
    <location>
        <begin position="20"/>
        <end position="40"/>
    </location>
</feature>
<keyword evidence="3" id="KW-1185">Reference proteome</keyword>
<evidence type="ECO:0008006" key="4">
    <source>
        <dbReference type="Google" id="ProtNLM"/>
    </source>
</evidence>
<dbReference type="EMBL" id="BMXL01000021">
    <property type="protein sequence ID" value="GHD31603.1"/>
    <property type="molecule type" value="Genomic_DNA"/>
</dbReference>
<evidence type="ECO:0000313" key="3">
    <source>
        <dbReference type="Proteomes" id="UP000654947"/>
    </source>
</evidence>
<protein>
    <recommendedName>
        <fullName evidence="4">ABC transporter permease</fullName>
    </recommendedName>
</protein>
<reference evidence="2 3" key="1">
    <citation type="journal article" date="2014" name="Int. J. Syst. Evol. Microbiol.">
        <title>Complete genome sequence of Corynebacterium casei LMG S-19264T (=DSM 44701T), isolated from a smear-ripened cheese.</title>
        <authorList>
            <consortium name="US DOE Joint Genome Institute (JGI-PGF)"/>
            <person name="Walter F."/>
            <person name="Albersmeier A."/>
            <person name="Kalinowski J."/>
            <person name="Ruckert C."/>
        </authorList>
    </citation>
    <scope>NUCLEOTIDE SEQUENCE [LARGE SCALE GENOMIC DNA]</scope>
    <source>
        <strain evidence="2 3">KCTC 19473</strain>
    </source>
</reference>